<dbReference type="GO" id="GO:0008784">
    <property type="term" value="F:alanine racemase activity"/>
    <property type="evidence" value="ECO:0007669"/>
    <property type="project" value="UniProtKB-EC"/>
</dbReference>
<sequence>MELSCYNSYYEIKLETLFSNYEKIETYISPAALMPVLKANAYGMGTLEIAQALVGRFNCPVIACSQVYEGLVLRKNGIFTPDILILGPVIDMTLPHVVHWDLQIPLFTPDGAYALSKEAARQGRRVKAQIKIETGMNRIGVHPGEELNSLIQAIRRCPNIEITGAFTHFAQAEYPGDEFTKQQFQRFQAGVQQLKENGFTLQYIHCCNTGATEWFKDAVSCSTHVRVGSLVLGYSDIADGSNPIGVEDMLSWRSYIHHIKHVLPGESVGYDQFFKPERPTDLAVVGVGFADGLFCPMVKQQGAVLVNDTRTHFIDTCMDQCFIDITGIDCKVGDPVTFWGYSPSHQAYLSPEEFSRYGQIYTAYTSSCPDRIKRIYI</sequence>
<dbReference type="InterPro" id="IPR011079">
    <property type="entry name" value="Ala_racemase_C"/>
</dbReference>
<dbReference type="EMBL" id="JAHLQN010000001">
    <property type="protein sequence ID" value="MBU5627032.1"/>
    <property type="molecule type" value="Genomic_DNA"/>
</dbReference>
<dbReference type="PANTHER" id="PTHR30511">
    <property type="entry name" value="ALANINE RACEMASE"/>
    <property type="match status" value="1"/>
</dbReference>
<dbReference type="SMART" id="SM01005">
    <property type="entry name" value="Ala_racemase_C"/>
    <property type="match status" value="1"/>
</dbReference>
<dbReference type="EC" id="5.1.1.1" evidence="3"/>
<dbReference type="Proteomes" id="UP000787672">
    <property type="component" value="Unassembled WGS sequence"/>
</dbReference>
<dbReference type="InterPro" id="IPR001608">
    <property type="entry name" value="Ala_racemase_N"/>
</dbReference>
<dbReference type="RefSeq" id="WP_216632442.1">
    <property type="nucleotide sequence ID" value="NZ_JAHLQN010000001.1"/>
</dbReference>
<proteinExistence type="predicted"/>
<keyword evidence="3" id="KW-0413">Isomerase</keyword>
<feature type="domain" description="Alanine racemase C-terminal" evidence="2">
    <location>
        <begin position="249"/>
        <end position="377"/>
    </location>
</feature>
<comment type="cofactor">
    <cofactor evidence="1">
        <name>pyridoxal 5'-phosphate</name>
        <dbReference type="ChEBI" id="CHEBI:597326"/>
    </cofactor>
</comment>
<reference evidence="3 4" key="1">
    <citation type="submission" date="2021-06" db="EMBL/GenBank/DDBJ databases">
        <authorList>
            <person name="Sun Q."/>
            <person name="Li D."/>
        </authorList>
    </citation>
    <scope>NUCLEOTIDE SEQUENCE [LARGE SCALE GENOMIC DNA]</scope>
    <source>
        <strain evidence="3 4">MSJ-2</strain>
    </source>
</reference>
<dbReference type="NCBIfam" id="TIGR00492">
    <property type="entry name" value="alr"/>
    <property type="match status" value="1"/>
</dbReference>
<protein>
    <submittedName>
        <fullName evidence="3">Alanine racemase</fullName>
        <ecNumber evidence="3">5.1.1.1</ecNumber>
    </submittedName>
</protein>
<name>A0ABS6F9R3_9FIRM</name>
<keyword evidence="4" id="KW-1185">Reference proteome</keyword>
<dbReference type="Pfam" id="PF00842">
    <property type="entry name" value="Ala_racemase_C"/>
    <property type="match status" value="1"/>
</dbReference>
<dbReference type="Pfam" id="PF01168">
    <property type="entry name" value="Ala_racemase_N"/>
    <property type="match status" value="1"/>
</dbReference>
<organism evidence="3 4">
    <name type="scientific">Dysosmobacter acutus</name>
    <dbReference type="NCBI Taxonomy" id="2841504"/>
    <lineage>
        <taxon>Bacteria</taxon>
        <taxon>Bacillati</taxon>
        <taxon>Bacillota</taxon>
        <taxon>Clostridia</taxon>
        <taxon>Eubacteriales</taxon>
        <taxon>Oscillospiraceae</taxon>
        <taxon>Dysosmobacter</taxon>
    </lineage>
</organism>
<evidence type="ECO:0000313" key="3">
    <source>
        <dbReference type="EMBL" id="MBU5627032.1"/>
    </source>
</evidence>
<dbReference type="CDD" id="cd00430">
    <property type="entry name" value="PLPDE_III_AR"/>
    <property type="match status" value="1"/>
</dbReference>
<gene>
    <name evidence="3" type="primary">alr</name>
    <name evidence="3" type="ORF">KQI82_08950</name>
</gene>
<comment type="caution">
    <text evidence="3">The sequence shown here is derived from an EMBL/GenBank/DDBJ whole genome shotgun (WGS) entry which is preliminary data.</text>
</comment>
<evidence type="ECO:0000259" key="2">
    <source>
        <dbReference type="SMART" id="SM01005"/>
    </source>
</evidence>
<dbReference type="InterPro" id="IPR000821">
    <property type="entry name" value="Ala_racemase"/>
</dbReference>
<accession>A0ABS6F9R3</accession>
<dbReference type="PANTHER" id="PTHR30511:SF0">
    <property type="entry name" value="ALANINE RACEMASE, CATABOLIC-RELATED"/>
    <property type="match status" value="1"/>
</dbReference>
<evidence type="ECO:0000313" key="4">
    <source>
        <dbReference type="Proteomes" id="UP000787672"/>
    </source>
</evidence>
<evidence type="ECO:0000256" key="1">
    <source>
        <dbReference type="ARBA" id="ARBA00001933"/>
    </source>
</evidence>